<sequence>MNIPQEWYDTYKFDMDNNNDETRLEIYIDNKKIEEPKIVSDIDPIIDFDKFINKAQKFFQYFFSPRYFTPNDKEKDDLDKDFPILNMV</sequence>
<evidence type="ECO:0000313" key="1">
    <source>
        <dbReference type="EMBL" id="QID06441.1"/>
    </source>
</evidence>
<proteinExistence type="predicted"/>
<reference evidence="1" key="1">
    <citation type="submission" date="2019-07" db="EMBL/GenBank/DDBJ databases">
        <title>The discovery of a new lineage B mimivirus raises questions about particles surface fibrils.</title>
        <authorList>
            <person name="Silva L.K.S."/>
            <person name="Rodrigues R.A.L."/>
            <person name="Andrade A.C.S.P."/>
            <person name="Hikida H."/>
            <person name="Andreani J."/>
            <person name="Levasseur A."/>
            <person name="La Scola B."/>
            <person name="Abrahao J.S."/>
        </authorList>
    </citation>
    <scope>NUCLEOTIDE SEQUENCE</scope>
    <source>
        <strain evidence="1">B60</strain>
    </source>
</reference>
<name>A0A6G6ADG8_9VIRU</name>
<organism evidence="1">
    <name type="scientific">Borely moumouvirus</name>
    <dbReference type="NCBI Taxonomy" id="2712067"/>
    <lineage>
        <taxon>Viruses</taxon>
        <taxon>Varidnaviria</taxon>
        <taxon>Bamfordvirae</taxon>
        <taxon>Nucleocytoviricota</taxon>
        <taxon>Megaviricetes</taxon>
        <taxon>Imitervirales</taxon>
        <taxon>Mimiviridae</taxon>
        <taxon>Megamimivirinae</taxon>
        <taxon>Moumouvirus</taxon>
    </lineage>
</organism>
<protein>
    <submittedName>
        <fullName evidence="1">Uncharacterized protein</fullName>
    </submittedName>
</protein>
<dbReference type="EMBL" id="MN175499">
    <property type="protein sequence ID" value="QID06441.1"/>
    <property type="molecule type" value="Genomic_DNA"/>
</dbReference>
<accession>A0A6G6ADG8</accession>